<protein>
    <recommendedName>
        <fullName evidence="5">Xylanolytic transcriptional activator regulatory domain-containing protein</fullName>
    </recommendedName>
</protein>
<keyword evidence="3" id="KW-0539">Nucleus</keyword>
<organism evidence="6 7">
    <name type="scientific">Penicillium steckii</name>
    <dbReference type="NCBI Taxonomy" id="303698"/>
    <lineage>
        <taxon>Eukaryota</taxon>
        <taxon>Fungi</taxon>
        <taxon>Dikarya</taxon>
        <taxon>Ascomycota</taxon>
        <taxon>Pezizomycotina</taxon>
        <taxon>Eurotiomycetes</taxon>
        <taxon>Eurotiomycetidae</taxon>
        <taxon>Eurotiales</taxon>
        <taxon>Aspergillaceae</taxon>
        <taxon>Penicillium</taxon>
    </lineage>
</organism>
<dbReference type="PANTHER" id="PTHR47424">
    <property type="entry name" value="REGULATORY PROTEIN GAL4"/>
    <property type="match status" value="1"/>
</dbReference>
<feature type="region of interest" description="Disordered" evidence="4">
    <location>
        <begin position="1"/>
        <end position="20"/>
    </location>
</feature>
<dbReference type="GO" id="GO:0008270">
    <property type="term" value="F:zinc ion binding"/>
    <property type="evidence" value="ECO:0007669"/>
    <property type="project" value="InterPro"/>
</dbReference>
<feature type="compositionally biased region" description="Polar residues" evidence="4">
    <location>
        <begin position="1"/>
        <end position="17"/>
    </location>
</feature>
<name>A0A1V6SKZ9_9EURO</name>
<evidence type="ECO:0000256" key="4">
    <source>
        <dbReference type="SAM" id="MobiDB-lite"/>
    </source>
</evidence>
<evidence type="ECO:0000313" key="7">
    <source>
        <dbReference type="Proteomes" id="UP000191285"/>
    </source>
</evidence>
<evidence type="ECO:0000256" key="1">
    <source>
        <dbReference type="ARBA" id="ARBA00023015"/>
    </source>
</evidence>
<keyword evidence="1" id="KW-0805">Transcription regulation</keyword>
<dbReference type="CDD" id="cd12148">
    <property type="entry name" value="fungal_TF_MHR"/>
    <property type="match status" value="1"/>
</dbReference>
<dbReference type="Pfam" id="PF04082">
    <property type="entry name" value="Fungal_trans"/>
    <property type="match status" value="1"/>
</dbReference>
<evidence type="ECO:0000313" key="6">
    <source>
        <dbReference type="EMBL" id="OQE14354.1"/>
    </source>
</evidence>
<dbReference type="InterPro" id="IPR051127">
    <property type="entry name" value="Fungal_SecMet_Regulators"/>
</dbReference>
<reference evidence="7" key="1">
    <citation type="journal article" date="2017" name="Nat. Microbiol.">
        <title>Global analysis of biosynthetic gene clusters reveals vast potential of secondary metabolite production in Penicillium species.</title>
        <authorList>
            <person name="Nielsen J.C."/>
            <person name="Grijseels S."/>
            <person name="Prigent S."/>
            <person name="Ji B."/>
            <person name="Dainat J."/>
            <person name="Nielsen K.F."/>
            <person name="Frisvad J.C."/>
            <person name="Workman M."/>
            <person name="Nielsen J."/>
        </authorList>
    </citation>
    <scope>NUCLEOTIDE SEQUENCE [LARGE SCALE GENOMIC DNA]</scope>
    <source>
        <strain evidence="7">IBT 24891</strain>
    </source>
</reference>
<feature type="domain" description="Xylanolytic transcriptional activator regulatory" evidence="5">
    <location>
        <begin position="321"/>
        <end position="394"/>
    </location>
</feature>
<accession>A0A1V6SKZ9</accession>
<dbReference type="GO" id="GO:0000981">
    <property type="term" value="F:DNA-binding transcription factor activity, RNA polymerase II-specific"/>
    <property type="evidence" value="ECO:0007669"/>
    <property type="project" value="TreeGrafter"/>
</dbReference>
<sequence length="666" mass="75168">MFNTFVGISNSESAQNPTERRRSIVTKACVECRRRKTKSQKATANATPLEDYEAVVKLIFPNTSIKTLKNLSRANLLEQAQLESDFTPGTSNQSSSVTSPDIALNHQVRYMPDSDANDRLYRLQYQDSSIVRLNEASTQCQPSVEDDVNALSMTEHSSSFFVGISSVTAAIRALTEILPIRIDKISMPEKEKFEPVANRPAILPSSIGPICSYREEQRLIDAYFAGIHVFVPIIHEPSFRSRYLAHHGNDDQSWLALLNIVLALGSIISSPWDSEDDLQYLDLAQRYLSLDSFGSGRLETLQALLLMGGQYLHYRNRPNMASAILGACYRIAGALGLHLQRPGGSDGAVCPQEEIKRRNWWAVYILDTWGSVSLGRPSIAHGTAVELPHNILDDQGEILSLTEPTIYSPFIHNIQLCRIINRIQDRLLINSIMADDELQHYDELLLSWFDSLPPFLHSVDICPSDLQDARTVLKWRYQNIRFLLYRPILLDTVIRNVSFDGLTLKERTAVSKCRDIAMEAIYDIQSEWRPNKISCLNAVEFLFQACLIPLMAIAVESKDSSDYQSWCNQVQTGIDVCSEMSQFNPAGPRTKEFLSQLFVTVLSSTTEPFDRQMSVEDRPPVDTLMGLFAGEWDQLNQYDILGQISTSDNSYLDQQVLDQVYFPNDI</sequence>
<dbReference type="InterPro" id="IPR007219">
    <property type="entry name" value="XnlR_reg_dom"/>
</dbReference>
<dbReference type="EMBL" id="MLKD01000036">
    <property type="protein sequence ID" value="OQE14354.1"/>
    <property type="molecule type" value="Genomic_DNA"/>
</dbReference>
<dbReference type="AlphaFoldDB" id="A0A1V6SKZ9"/>
<evidence type="ECO:0000256" key="3">
    <source>
        <dbReference type="ARBA" id="ARBA00023242"/>
    </source>
</evidence>
<keyword evidence="2" id="KW-0804">Transcription</keyword>
<dbReference type="SMART" id="SM00906">
    <property type="entry name" value="Fungal_trans"/>
    <property type="match status" value="1"/>
</dbReference>
<comment type="caution">
    <text evidence="6">The sequence shown here is derived from an EMBL/GenBank/DDBJ whole genome shotgun (WGS) entry which is preliminary data.</text>
</comment>
<gene>
    <name evidence="6" type="ORF">PENSTE_c036G08779</name>
</gene>
<keyword evidence="7" id="KW-1185">Reference proteome</keyword>
<dbReference type="OrthoDB" id="3362851at2759"/>
<dbReference type="PANTHER" id="PTHR47424:SF5">
    <property type="entry name" value="ZN(II)2CYS6 TRANSCRIPTION FACTOR (EUROFUNG)"/>
    <property type="match status" value="1"/>
</dbReference>
<dbReference type="GO" id="GO:0006351">
    <property type="term" value="P:DNA-templated transcription"/>
    <property type="evidence" value="ECO:0007669"/>
    <property type="project" value="InterPro"/>
</dbReference>
<dbReference type="GO" id="GO:0000978">
    <property type="term" value="F:RNA polymerase II cis-regulatory region sequence-specific DNA binding"/>
    <property type="evidence" value="ECO:0007669"/>
    <property type="project" value="TreeGrafter"/>
</dbReference>
<proteinExistence type="predicted"/>
<evidence type="ECO:0000256" key="2">
    <source>
        <dbReference type="ARBA" id="ARBA00023163"/>
    </source>
</evidence>
<dbReference type="GO" id="GO:0005634">
    <property type="term" value="C:nucleus"/>
    <property type="evidence" value="ECO:0007669"/>
    <property type="project" value="TreeGrafter"/>
</dbReference>
<dbReference type="GO" id="GO:0000435">
    <property type="term" value="P:positive regulation of transcription from RNA polymerase II promoter by galactose"/>
    <property type="evidence" value="ECO:0007669"/>
    <property type="project" value="TreeGrafter"/>
</dbReference>
<evidence type="ECO:0000259" key="5">
    <source>
        <dbReference type="SMART" id="SM00906"/>
    </source>
</evidence>
<dbReference type="Proteomes" id="UP000191285">
    <property type="component" value="Unassembled WGS sequence"/>
</dbReference>